<comment type="cofactor">
    <cofactor evidence="1">
        <name>Mg(2+)</name>
        <dbReference type="ChEBI" id="CHEBI:18420"/>
    </cofactor>
</comment>
<evidence type="ECO:0000256" key="1">
    <source>
        <dbReference type="ARBA" id="ARBA00001946"/>
    </source>
</evidence>
<dbReference type="OrthoDB" id="9805316at2"/>
<dbReference type="GO" id="GO:0016114">
    <property type="term" value="P:terpenoid biosynthetic process"/>
    <property type="evidence" value="ECO:0007669"/>
    <property type="project" value="UniProtKB-ARBA"/>
</dbReference>
<dbReference type="SFLD" id="SFLDS00005">
    <property type="entry name" value="Isoprenoid_Synthase_Type_I"/>
    <property type="match status" value="1"/>
</dbReference>
<evidence type="ECO:0000256" key="3">
    <source>
        <dbReference type="ARBA" id="ARBA00022679"/>
    </source>
</evidence>
<dbReference type="InterPro" id="IPR033749">
    <property type="entry name" value="Polyprenyl_synt_CS"/>
</dbReference>
<dbReference type="SFLD" id="SFLDG01017">
    <property type="entry name" value="Polyprenyl_Transferase_Like"/>
    <property type="match status" value="1"/>
</dbReference>
<dbReference type="PROSITE" id="PS00723">
    <property type="entry name" value="POLYPRENYL_SYNTHASE_1"/>
    <property type="match status" value="1"/>
</dbReference>
<dbReference type="CDD" id="cd00685">
    <property type="entry name" value="Trans_IPPS_HT"/>
    <property type="match status" value="1"/>
</dbReference>
<dbReference type="EMBL" id="ACJN02000001">
    <property type="protein sequence ID" value="EFI35737.1"/>
    <property type="molecule type" value="Genomic_DNA"/>
</dbReference>
<keyword evidence="6" id="KW-0414">Isoprene biosynthesis</keyword>
<dbReference type="SUPFAM" id="SSF48576">
    <property type="entry name" value="Terpenoid synthases"/>
    <property type="match status" value="1"/>
</dbReference>
<keyword evidence="5" id="KW-0460">Magnesium</keyword>
<gene>
    <name evidence="8" type="ORF">Dthio_PD3166</name>
</gene>
<dbReference type="FunFam" id="1.10.600.10:FF:000001">
    <property type="entry name" value="Geranylgeranyl diphosphate synthase"/>
    <property type="match status" value="1"/>
</dbReference>
<comment type="similarity">
    <text evidence="2 7">Belongs to the FPP/GGPP synthase family.</text>
</comment>
<evidence type="ECO:0000313" key="9">
    <source>
        <dbReference type="Proteomes" id="UP000005496"/>
    </source>
</evidence>
<evidence type="ECO:0000256" key="5">
    <source>
        <dbReference type="ARBA" id="ARBA00022842"/>
    </source>
</evidence>
<evidence type="ECO:0000256" key="2">
    <source>
        <dbReference type="ARBA" id="ARBA00006706"/>
    </source>
</evidence>
<name>D6SM26_9BACT</name>
<dbReference type="PROSITE" id="PS00444">
    <property type="entry name" value="POLYPRENYL_SYNTHASE_2"/>
    <property type="match status" value="1"/>
</dbReference>
<evidence type="ECO:0000256" key="4">
    <source>
        <dbReference type="ARBA" id="ARBA00022723"/>
    </source>
</evidence>
<dbReference type="InterPro" id="IPR053378">
    <property type="entry name" value="Prenyl_diphosphate_synthase"/>
</dbReference>
<dbReference type="NCBIfam" id="NF045485">
    <property type="entry name" value="FPPsyn"/>
    <property type="match status" value="1"/>
</dbReference>
<keyword evidence="4" id="KW-0479">Metal-binding</keyword>
<dbReference type="PANTHER" id="PTHR43281:SF1">
    <property type="entry name" value="FARNESYL DIPHOSPHATE SYNTHASE"/>
    <property type="match status" value="1"/>
</dbReference>
<evidence type="ECO:0000313" key="8">
    <source>
        <dbReference type="EMBL" id="EFI35737.1"/>
    </source>
</evidence>
<accession>D6SM26</accession>
<dbReference type="Proteomes" id="UP000005496">
    <property type="component" value="Unassembled WGS sequence"/>
</dbReference>
<keyword evidence="3 7" id="KW-0808">Transferase</keyword>
<protein>
    <submittedName>
        <fullName evidence="8">Polyprenyl synthetase</fullName>
    </submittedName>
</protein>
<sequence>MNREFKQELASRAKEIEDYLESCLQFEGVPGELQQAMEYSLMAGGKRVRPVLCLAWGEMTGACTKDILPFASGLEMIHTYSLVHDDLPAMDNDDLRRGKPTSHKKFGEALAILAGDGLLTQAFAMMLKTSFPAENVLAAAGTVAQAAGPAGMVGGQCIDMRATGRESMELVDLKGMHAMKTGALLRAACCSGAILAGSDPENGRDTLNAYNYGSNIGLAFQIVDDILDVTGDEKSLGKPVGSDESVNKSTYPRFLGLEKSRELAQTAADEAKTCLRDYQGQGRDFLYRLAQYIVDRAS</sequence>
<dbReference type="GO" id="GO:0004659">
    <property type="term" value="F:prenyltransferase activity"/>
    <property type="evidence" value="ECO:0007669"/>
    <property type="project" value="InterPro"/>
</dbReference>
<dbReference type="InterPro" id="IPR000092">
    <property type="entry name" value="Polyprenyl_synt"/>
</dbReference>
<dbReference type="eggNOG" id="COG0142">
    <property type="taxonomic scope" value="Bacteria"/>
</dbReference>
<dbReference type="PANTHER" id="PTHR43281">
    <property type="entry name" value="FARNESYL DIPHOSPHATE SYNTHASE"/>
    <property type="match status" value="1"/>
</dbReference>
<comment type="caution">
    <text evidence="8">The sequence shown here is derived from an EMBL/GenBank/DDBJ whole genome shotgun (WGS) entry which is preliminary data.</text>
</comment>
<organism evidence="8 9">
    <name type="scientific">Desulfonatronospira thiodismutans ASO3-1</name>
    <dbReference type="NCBI Taxonomy" id="555779"/>
    <lineage>
        <taxon>Bacteria</taxon>
        <taxon>Pseudomonadati</taxon>
        <taxon>Thermodesulfobacteriota</taxon>
        <taxon>Desulfovibrionia</taxon>
        <taxon>Desulfovibrionales</taxon>
        <taxon>Desulfonatronovibrionaceae</taxon>
        <taxon>Desulfonatronospira</taxon>
    </lineage>
</organism>
<dbReference type="AlphaFoldDB" id="D6SM26"/>
<reference evidence="8" key="1">
    <citation type="submission" date="2010-05" db="EMBL/GenBank/DDBJ databases">
        <title>The draft genome of Desulfonatronospira thiodismutans ASO3-1.</title>
        <authorList>
            <consortium name="US DOE Joint Genome Institute (JGI-PGF)"/>
            <person name="Lucas S."/>
            <person name="Copeland A."/>
            <person name="Lapidus A."/>
            <person name="Cheng J.-F."/>
            <person name="Bruce D."/>
            <person name="Goodwin L."/>
            <person name="Pitluck S."/>
            <person name="Chertkov O."/>
            <person name="Brettin T."/>
            <person name="Detter J.C."/>
            <person name="Han C."/>
            <person name="Land M.L."/>
            <person name="Hauser L."/>
            <person name="Kyrpides N."/>
            <person name="Mikhailova N."/>
            <person name="Muyzer G."/>
            <person name="Woyke T."/>
        </authorList>
    </citation>
    <scope>NUCLEOTIDE SEQUENCE [LARGE SCALE GENOMIC DNA]</scope>
    <source>
        <strain evidence="8">ASO3-1</strain>
    </source>
</reference>
<dbReference type="GO" id="GO:0046872">
    <property type="term" value="F:metal ion binding"/>
    <property type="evidence" value="ECO:0007669"/>
    <property type="project" value="UniProtKB-KW"/>
</dbReference>
<dbReference type="GO" id="GO:0005737">
    <property type="term" value="C:cytoplasm"/>
    <property type="evidence" value="ECO:0007669"/>
    <property type="project" value="UniProtKB-ARBA"/>
</dbReference>
<dbReference type="InterPro" id="IPR008949">
    <property type="entry name" value="Isoprenoid_synthase_dom_sf"/>
</dbReference>
<evidence type="ECO:0000256" key="7">
    <source>
        <dbReference type="RuleBase" id="RU004466"/>
    </source>
</evidence>
<dbReference type="Pfam" id="PF00348">
    <property type="entry name" value="polyprenyl_synt"/>
    <property type="match status" value="1"/>
</dbReference>
<dbReference type="RefSeq" id="WP_008868866.1">
    <property type="nucleotide sequence ID" value="NZ_ACJN02000001.1"/>
</dbReference>
<dbReference type="Gene3D" id="1.10.600.10">
    <property type="entry name" value="Farnesyl Diphosphate Synthase"/>
    <property type="match status" value="1"/>
</dbReference>
<proteinExistence type="inferred from homology"/>
<keyword evidence="9" id="KW-1185">Reference proteome</keyword>
<evidence type="ECO:0000256" key="6">
    <source>
        <dbReference type="ARBA" id="ARBA00023229"/>
    </source>
</evidence>